<feature type="compositionally biased region" description="Polar residues" evidence="2">
    <location>
        <begin position="1"/>
        <end position="24"/>
    </location>
</feature>
<evidence type="ECO:0000313" key="4">
    <source>
        <dbReference type="Proteomes" id="UP000039865"/>
    </source>
</evidence>
<feature type="region of interest" description="Disordered" evidence="2">
    <location>
        <begin position="1779"/>
        <end position="1825"/>
    </location>
</feature>
<evidence type="ECO:0000313" key="3">
    <source>
        <dbReference type="EMBL" id="CDW80032.1"/>
    </source>
</evidence>
<keyword evidence="1" id="KW-0175">Coiled coil</keyword>
<keyword evidence="4" id="KW-1185">Reference proteome</keyword>
<protein>
    <submittedName>
        <fullName evidence="3">Uncharacterized protein</fullName>
    </submittedName>
</protein>
<feature type="compositionally biased region" description="Basic and acidic residues" evidence="2">
    <location>
        <begin position="1570"/>
        <end position="1583"/>
    </location>
</feature>
<gene>
    <name evidence="3" type="primary">Contig12447.g13289</name>
    <name evidence="3" type="ORF">STYLEM_9026</name>
</gene>
<feature type="region of interest" description="Disordered" evidence="2">
    <location>
        <begin position="1"/>
        <end position="30"/>
    </location>
</feature>
<dbReference type="Proteomes" id="UP000039865">
    <property type="component" value="Unassembled WGS sequence"/>
</dbReference>
<dbReference type="InParanoid" id="A0A078AEU8"/>
<feature type="region of interest" description="Disordered" evidence="2">
    <location>
        <begin position="1724"/>
        <end position="1763"/>
    </location>
</feature>
<proteinExistence type="predicted"/>
<reference evidence="3 4" key="1">
    <citation type="submission" date="2014-06" db="EMBL/GenBank/DDBJ databases">
        <authorList>
            <person name="Swart Estienne"/>
        </authorList>
    </citation>
    <scope>NUCLEOTIDE SEQUENCE [LARGE SCALE GENOMIC DNA]</scope>
    <source>
        <strain evidence="3 4">130c</strain>
    </source>
</reference>
<evidence type="ECO:0000256" key="1">
    <source>
        <dbReference type="SAM" id="Coils"/>
    </source>
</evidence>
<feature type="region of interest" description="Disordered" evidence="2">
    <location>
        <begin position="217"/>
        <end position="241"/>
    </location>
</feature>
<accession>A0A078AEU8</accession>
<name>A0A078AEU8_STYLE</name>
<dbReference type="OrthoDB" id="10547637at2759"/>
<organism evidence="3 4">
    <name type="scientific">Stylonychia lemnae</name>
    <name type="common">Ciliate</name>
    <dbReference type="NCBI Taxonomy" id="5949"/>
    <lineage>
        <taxon>Eukaryota</taxon>
        <taxon>Sar</taxon>
        <taxon>Alveolata</taxon>
        <taxon>Ciliophora</taxon>
        <taxon>Intramacronucleata</taxon>
        <taxon>Spirotrichea</taxon>
        <taxon>Stichotrichia</taxon>
        <taxon>Sporadotrichida</taxon>
        <taxon>Oxytrichidae</taxon>
        <taxon>Stylonychinae</taxon>
        <taxon>Stylonychia</taxon>
    </lineage>
</organism>
<sequence length="2093" mass="243021">MSNQQNIQMLQRQVSNNSRTNNTDQDSKLPPIRVRQESLHLINTKAVSNPLIHFNLLSNRTLQRDLLVIGEKEFMMYDPNNEQLHDYDSKLRRIQKNILSIASSQNGQYLCLFMIEGDLMLYKVKDKRLLNIKGVQKVDAKSIENPPKLYINDSASIIIISHKNQDCLWMWTMSKENQNLNILVDDKPMLLQSAPDIPKKPSIFRSSSFDKRVSTFSDNQSDQIQIQDQKPKIQGSTSNTGGDPYLRGTWLSIQTKDVSGPFSMSNQSFAEGFDLRFINQLYNHNIQSSTGFSQCDSVKIAQIKMFTKSDYFKKSSSVNRTAEVIQVQQQQDENIIIEMSSQNLTVNFTNKGGSHFESSSNSNNIKSRISSVEYTGQPLQKQKAVITRLDNQCQLVFTVLNSQHMLYCQVMFSNFDTSFATTIKLFDFVSPDDCPTFDSRGKTNLCIDDVMWTNNDAFVLIIFNSCSFAVLPRLGSSLIQIFNPTILNISQKMVEQFTHYKNPKKFNELILPMQLQQKNPQVKSVLSLNKKTITLHPFEDSFIISDGQMCFIFRIEFEPELTDLFSKTNMSYYFLRFCISLDRLAIDPDILEKIPQLLTNKLPLFEFEKNAELDEEEDPGQVIMTASQINPYDNNAKRMETNQSFNAEFTLDCQTVLLNLKHLLMGLRWNKNSPINYYQWLITVVNDCFFYFLKNSEPIYAFHALRIAEAYCKKNLFLTESDQDMDIFEVRNQEFHSKRDSDFTNFDTLKKFFDAVHDMYDYHNTHEYMSKSTAEKLLIKYDMFERLPTKLSRGSGNWRFQFTKNYTLLVYYSLIQFRNYQAANFNILFLVFACYILQRYLDSMFSHHLQRIIEIVYRNFQLQKKSDDYELFLGKSGKNYIIGPAEKMKQYQDWVNLVLKFSLEHISQLYEQENMENIMDTCSNELISNHDKVEKNIGYLGETGSLLKWLQNVNQVYIINENASDIPTLEIKQMISRLNEQENQFSVNARLINFNISASLHILMELHKRNYLMNQNQSINIINLYEALHRIVIDCTSITDNDVQLHDQFHIILNNNFQRSTKDISDVCLIPQFQDMKEAHQRQVMAVVYFYLNDISSGVNILDSQNPIDNSLFKILVLSTAIKQSLRQLEVINIQNKELENSLLNSTSQIRLIQQKANCVQTVKKSIKFLKCQFQELYTNQKIRENGRGITDSLWASLLMLPNNTSPILREELSHQSLKKLNKILKYLKINSPLLKQNNTFRNQQDDEDLDSDKSLFNQTFSKLFGPKASQILQSFINNDKIMQLFRNLFEQCLISIVNQENGFSLVNLIDDELVYEVDKEISNQDNEKLKQISSLITSDFKKFTKICVYLKNLISMLNYESQILNQTQKLILCQQAKINNKTQLEYFRCLIILSQFDKYQNSQLLISKAFILIKPLMKAENQMFLSLQLNGIQYSTLNRSNKQKISQILDIAKQQKDTLGELVQNLENFIFSEKDGLPLEITIKDYYPDLISQINNELKIYQQMSRGENICKRMKMILFERSIQAREIFGISFDYSLFYEKATFERRFGNIFGLNDSTLDKFKGLIQKQESKRKQQQQEKYDGQQLSFRGREQSGVHSSADTYRPIIVLESPGRVLNQGESPAQSSEILHNLMKRRQLGMPQTPQKDKNKITITGTMVKMIQEGQKPINHSRKVSKMIEKSPTLRQGRQDKSIDFDNREHGTANVMKITKRRDSIKRQFVILNNPPQQKQEGEEEGQQRQNPLQKKAQHRKGQMSMVPTGPQINFNLRNQKILDQNATNNNAEKPPEKKQGPPPGLPKAGIPSSRRAKIQNAKKNSQREDRDTKLQKLVQNVQRYLLRSAISIWSNKELSPGKHYESPRTKNPQNIDNQEFQKKVGPFQSAQKLKSGKGGFNLMLVKKDGDNYTVQDAKHVLKNANKNQSISIPASQVLQPPTLMAQKSEVTKIDNIQNQQPTQQLTKQIINAKPFQFIRVQSTQLAQGKQKTENENMKSEGVEQKQTTAKIQIIKHQEPQQINTQVKPKQIINLQQLQQQQQAKNKSKKNQSSKEQYLNFIVSILFYLNDILQQKYKQISEKIDKVQKDANQLNSDFQKLN</sequence>
<dbReference type="EMBL" id="CCKQ01008575">
    <property type="protein sequence ID" value="CDW80032.1"/>
    <property type="molecule type" value="Genomic_DNA"/>
</dbReference>
<feature type="coiled-coil region" evidence="1">
    <location>
        <begin position="1122"/>
        <end position="1156"/>
    </location>
</feature>
<evidence type="ECO:0000256" key="2">
    <source>
        <dbReference type="SAM" id="MobiDB-lite"/>
    </source>
</evidence>
<feature type="region of interest" description="Disordered" evidence="2">
    <location>
        <begin position="1570"/>
        <end position="1600"/>
    </location>
</feature>
<feature type="coiled-coil region" evidence="1">
    <location>
        <begin position="2023"/>
        <end position="2088"/>
    </location>
</feature>
<feature type="compositionally biased region" description="Low complexity" evidence="2">
    <location>
        <begin position="217"/>
        <end position="234"/>
    </location>
</feature>